<feature type="compositionally biased region" description="Polar residues" evidence="1">
    <location>
        <begin position="260"/>
        <end position="269"/>
    </location>
</feature>
<accession>A0A812V154</accession>
<evidence type="ECO:0000313" key="2">
    <source>
        <dbReference type="EMBL" id="CAE7592235.1"/>
    </source>
</evidence>
<feature type="region of interest" description="Disordered" evidence="1">
    <location>
        <begin position="412"/>
        <end position="476"/>
    </location>
</feature>
<gene>
    <name evidence="2" type="ORF">SNAT2548_LOCUS33713</name>
</gene>
<dbReference type="OrthoDB" id="437249at2759"/>
<proteinExistence type="predicted"/>
<dbReference type="AlphaFoldDB" id="A0A812V154"/>
<sequence>MSATEWNKGAYLMWHVLGMNELGSDQAREKRGALERVIGAYTTKAYVRKYAVVPKTSKAVLGPREELMENEAEEAMEPEEAEAMEAEAMEAEAMEGEPMEAEGAVRRVRGGAWSENGLKHLARVATFELARIPGPEEGYAEGDAEFATEEGYAEDTEESILRQRIVHDSARVALITVDEDQEELMPAEEEAEEAEQDPELDAKFQEEEAQAAEEGEAEAEYEADAWEEVEEIELCFTKPREPRGPPPDVAQAPGEISFESGEQSSTLESEAQGVGRHAPAATSEVDTAIWVQVTRGLEGELNIIRSSSLLPNSLLLCGFGGSSGLEGGASATRQKGQQVHVVPARVPPKQQQSSAGGDPGPAERSAAAAAALDRAKALFSQGKKSGDQAFNPPARKNMGSLTTNISKSLRDSLQKHLAKKQQEERRKHEEQKASKVKAPEDTKPWTGSTSSQAALGKEATLTPSAPSRPPKSGDAWASAGLRLNAVDTTDQDKAALKKFKEDLQLDEQVELGLQFLSQGKLNRILSQKDRVLKTCRDAAARTEMVRKMIAEYDPSADELVRRIEAQEEQEKILKAMFCYLNLSTSLACAKDPAKGSAAFLAFVAQISSFGEGAAVLLPALRWLILPR</sequence>
<keyword evidence="3" id="KW-1185">Reference proteome</keyword>
<feature type="region of interest" description="Disordered" evidence="1">
    <location>
        <begin position="237"/>
        <end position="282"/>
    </location>
</feature>
<organism evidence="2 3">
    <name type="scientific">Symbiodinium natans</name>
    <dbReference type="NCBI Taxonomy" id="878477"/>
    <lineage>
        <taxon>Eukaryota</taxon>
        <taxon>Sar</taxon>
        <taxon>Alveolata</taxon>
        <taxon>Dinophyceae</taxon>
        <taxon>Suessiales</taxon>
        <taxon>Symbiodiniaceae</taxon>
        <taxon>Symbiodinium</taxon>
    </lineage>
</organism>
<reference evidence="2" key="1">
    <citation type="submission" date="2021-02" db="EMBL/GenBank/DDBJ databases">
        <authorList>
            <person name="Dougan E. K."/>
            <person name="Rhodes N."/>
            <person name="Thang M."/>
            <person name="Chan C."/>
        </authorList>
    </citation>
    <scope>NUCLEOTIDE SEQUENCE</scope>
</reference>
<evidence type="ECO:0000256" key="1">
    <source>
        <dbReference type="SAM" id="MobiDB-lite"/>
    </source>
</evidence>
<evidence type="ECO:0000313" key="3">
    <source>
        <dbReference type="Proteomes" id="UP000604046"/>
    </source>
</evidence>
<dbReference type="Proteomes" id="UP000604046">
    <property type="component" value="Unassembled WGS sequence"/>
</dbReference>
<dbReference type="EMBL" id="CAJNDS010002774">
    <property type="protein sequence ID" value="CAE7592235.1"/>
    <property type="molecule type" value="Genomic_DNA"/>
</dbReference>
<feature type="compositionally biased region" description="Low complexity" evidence="1">
    <location>
        <begin position="362"/>
        <end position="372"/>
    </location>
</feature>
<feature type="region of interest" description="Disordered" evidence="1">
    <location>
        <begin position="179"/>
        <end position="199"/>
    </location>
</feature>
<feature type="region of interest" description="Disordered" evidence="1">
    <location>
        <begin position="326"/>
        <end position="400"/>
    </location>
</feature>
<comment type="caution">
    <text evidence="2">The sequence shown here is derived from an EMBL/GenBank/DDBJ whole genome shotgun (WGS) entry which is preliminary data.</text>
</comment>
<protein>
    <submittedName>
        <fullName evidence="2">Uncharacterized protein</fullName>
    </submittedName>
</protein>
<name>A0A812V154_9DINO</name>
<feature type="compositionally biased region" description="Basic and acidic residues" evidence="1">
    <location>
        <begin position="412"/>
        <end position="443"/>
    </location>
</feature>